<dbReference type="EMBL" id="JAPWTK010000852">
    <property type="protein sequence ID" value="KAJ8935666.1"/>
    <property type="molecule type" value="Genomic_DNA"/>
</dbReference>
<keyword evidence="2" id="KW-1185">Reference proteome</keyword>
<proteinExistence type="predicted"/>
<reference evidence="1" key="1">
    <citation type="journal article" date="2023" name="Insect Mol. Biol.">
        <title>Genome sequencing provides insights into the evolution of gene families encoding plant cell wall-degrading enzymes in longhorned beetles.</title>
        <authorList>
            <person name="Shin N.R."/>
            <person name="Okamura Y."/>
            <person name="Kirsch R."/>
            <person name="Pauchet Y."/>
        </authorList>
    </citation>
    <scope>NUCLEOTIDE SEQUENCE</scope>
    <source>
        <strain evidence="1">AMC_N1</strain>
    </source>
</reference>
<evidence type="ECO:0000313" key="1">
    <source>
        <dbReference type="EMBL" id="KAJ8935666.1"/>
    </source>
</evidence>
<sequence length="227" mass="25360">MRLAVVVKMVSTESSTQTTEYSASEKGTNTLDKSSIEVQTVTEETIEKNVDVDMQKLADWLSKIYPKVKKEIDEANNSRAFQGYRLAEELCEANCKILQTINVSKATEGDSRLLKVSVMSWNQTGKSLALTCSYEHKSWCYHPGTVLVYVLNRYKIKAPLFGGAQRNTEASSDAIKRDSRGVVCFDFSSTCLINSLSVPKGVWLYSALRWGPTNLEVVNSDNSLDFE</sequence>
<dbReference type="Proteomes" id="UP001162162">
    <property type="component" value="Unassembled WGS sequence"/>
</dbReference>
<gene>
    <name evidence="1" type="ORF">NQ318_012828</name>
</gene>
<organism evidence="1 2">
    <name type="scientific">Aromia moschata</name>
    <dbReference type="NCBI Taxonomy" id="1265417"/>
    <lineage>
        <taxon>Eukaryota</taxon>
        <taxon>Metazoa</taxon>
        <taxon>Ecdysozoa</taxon>
        <taxon>Arthropoda</taxon>
        <taxon>Hexapoda</taxon>
        <taxon>Insecta</taxon>
        <taxon>Pterygota</taxon>
        <taxon>Neoptera</taxon>
        <taxon>Endopterygota</taxon>
        <taxon>Coleoptera</taxon>
        <taxon>Polyphaga</taxon>
        <taxon>Cucujiformia</taxon>
        <taxon>Chrysomeloidea</taxon>
        <taxon>Cerambycidae</taxon>
        <taxon>Cerambycinae</taxon>
        <taxon>Callichromatini</taxon>
        <taxon>Aromia</taxon>
    </lineage>
</organism>
<name>A0AAV8XB69_9CUCU</name>
<comment type="caution">
    <text evidence="1">The sequence shown here is derived from an EMBL/GenBank/DDBJ whole genome shotgun (WGS) entry which is preliminary data.</text>
</comment>
<evidence type="ECO:0000313" key="2">
    <source>
        <dbReference type="Proteomes" id="UP001162162"/>
    </source>
</evidence>
<accession>A0AAV8XB69</accession>
<dbReference type="AlphaFoldDB" id="A0AAV8XB69"/>
<protein>
    <submittedName>
        <fullName evidence="1">Uncharacterized protein</fullName>
    </submittedName>
</protein>